<reference evidence="2" key="2">
    <citation type="submission" date="2021-04" db="EMBL/GenBank/DDBJ databases">
        <authorList>
            <person name="Podell S."/>
        </authorList>
    </citation>
    <scope>NUCLEOTIDE SEQUENCE</scope>
    <source>
        <strain evidence="2">Hildebrandi</strain>
    </source>
</reference>
<keyword evidence="1" id="KW-0732">Signal</keyword>
<keyword evidence="3" id="KW-1185">Reference proteome</keyword>
<name>A0A9K3L9U0_9STRA</name>
<evidence type="ECO:0000256" key="1">
    <source>
        <dbReference type="SAM" id="SignalP"/>
    </source>
</evidence>
<dbReference type="Proteomes" id="UP000693970">
    <property type="component" value="Unassembled WGS sequence"/>
</dbReference>
<dbReference type="AlphaFoldDB" id="A0A9K3L9U0"/>
<evidence type="ECO:0000313" key="3">
    <source>
        <dbReference type="Proteomes" id="UP000693970"/>
    </source>
</evidence>
<reference evidence="2" key="1">
    <citation type="journal article" date="2021" name="Sci. Rep.">
        <title>Diploid genomic architecture of Nitzschia inconspicua, an elite biomass production diatom.</title>
        <authorList>
            <person name="Oliver A."/>
            <person name="Podell S."/>
            <person name="Pinowska A."/>
            <person name="Traller J.C."/>
            <person name="Smith S.R."/>
            <person name="McClure R."/>
            <person name="Beliaev A."/>
            <person name="Bohutskyi P."/>
            <person name="Hill E.A."/>
            <person name="Rabines A."/>
            <person name="Zheng H."/>
            <person name="Allen L.Z."/>
            <person name="Kuo A."/>
            <person name="Grigoriev I.V."/>
            <person name="Allen A.E."/>
            <person name="Hazlebeck D."/>
            <person name="Allen E.E."/>
        </authorList>
    </citation>
    <scope>NUCLEOTIDE SEQUENCE</scope>
    <source>
        <strain evidence="2">Hildebrandi</strain>
    </source>
</reference>
<evidence type="ECO:0000313" key="2">
    <source>
        <dbReference type="EMBL" id="KAG7357849.1"/>
    </source>
</evidence>
<accession>A0A9K3L9U0</accession>
<organism evidence="2 3">
    <name type="scientific">Nitzschia inconspicua</name>
    <dbReference type="NCBI Taxonomy" id="303405"/>
    <lineage>
        <taxon>Eukaryota</taxon>
        <taxon>Sar</taxon>
        <taxon>Stramenopiles</taxon>
        <taxon>Ochrophyta</taxon>
        <taxon>Bacillariophyta</taxon>
        <taxon>Bacillariophyceae</taxon>
        <taxon>Bacillariophycidae</taxon>
        <taxon>Bacillariales</taxon>
        <taxon>Bacillariaceae</taxon>
        <taxon>Nitzschia</taxon>
    </lineage>
</organism>
<comment type="caution">
    <text evidence="2">The sequence shown here is derived from an EMBL/GenBank/DDBJ whole genome shotgun (WGS) entry which is preliminary data.</text>
</comment>
<protein>
    <submittedName>
        <fullName evidence="2">Uncharacterized protein</fullName>
    </submittedName>
</protein>
<gene>
    <name evidence="2" type="ORF">IV203_014436</name>
</gene>
<feature type="signal peptide" evidence="1">
    <location>
        <begin position="1"/>
        <end position="20"/>
    </location>
</feature>
<dbReference type="EMBL" id="JAGRRH010000014">
    <property type="protein sequence ID" value="KAG7357849.1"/>
    <property type="molecule type" value="Genomic_DNA"/>
</dbReference>
<sequence length="195" mass="20783">MQFSTILLVMLLASAAYVSSKTVGIRRLQGGNGGGTGNDEDEEACINDQIVFDLVSVEDGEEAGYLNYTYKFNNTGASNISHWSVIVGDGCTIKDHVCINGEAADDLGDTTCEECIPDGWERTKEKYAQCDLDGEPETGTLTLIVGPVLQGLEVEGKVLVHAKAGNYCQKSIILDGPYCGECCVCANTKARSGLL</sequence>
<proteinExistence type="predicted"/>
<feature type="chain" id="PRO_5039889973" evidence="1">
    <location>
        <begin position="21"/>
        <end position="195"/>
    </location>
</feature>